<dbReference type="FunFam" id="2.40.50.40:FF:000004">
    <property type="entry name" value="C-X-C motif chemokine"/>
    <property type="match status" value="1"/>
</dbReference>
<dbReference type="FunCoup" id="A0A6P7WYP2">
    <property type="interactions" value="688"/>
</dbReference>
<evidence type="ECO:0000259" key="9">
    <source>
        <dbReference type="SMART" id="SM00199"/>
    </source>
</evidence>
<dbReference type="KEGG" id="muo:115462509"/>
<dbReference type="PANTHER" id="PTHR12015">
    <property type="entry name" value="SMALL INDUCIBLE CYTOKINE A"/>
    <property type="match status" value="1"/>
</dbReference>
<comment type="subcellular location">
    <subcellularLocation>
        <location evidence="1">Secreted</location>
    </subcellularLocation>
</comment>
<keyword evidence="3" id="KW-0145">Chemotaxis</keyword>
<evidence type="ECO:0000313" key="10">
    <source>
        <dbReference type="Proteomes" id="UP000515156"/>
    </source>
</evidence>
<accession>A0A6P7WYP2</accession>
<evidence type="ECO:0000256" key="8">
    <source>
        <dbReference type="SAM" id="SignalP"/>
    </source>
</evidence>
<keyword evidence="7" id="KW-1015">Disulfide bond</keyword>
<keyword evidence="6 8" id="KW-0732">Signal</keyword>
<keyword evidence="5" id="KW-0964">Secreted</keyword>
<dbReference type="InterPro" id="IPR036048">
    <property type="entry name" value="Interleukin_8-like_sf"/>
</dbReference>
<dbReference type="AlphaFoldDB" id="A0A6P7WYP2"/>
<evidence type="ECO:0000256" key="4">
    <source>
        <dbReference type="ARBA" id="ARBA00022514"/>
    </source>
</evidence>
<feature type="signal peptide" evidence="8">
    <location>
        <begin position="1"/>
        <end position="21"/>
    </location>
</feature>
<dbReference type="OrthoDB" id="9948647at2759"/>
<keyword evidence="4" id="KW-0202">Cytokine</keyword>
<feature type="domain" description="Chemokine interleukin-8-like" evidence="9">
    <location>
        <begin position="27"/>
        <end position="89"/>
    </location>
</feature>
<dbReference type="GO" id="GO:0006955">
    <property type="term" value="P:immune response"/>
    <property type="evidence" value="ECO:0007669"/>
    <property type="project" value="InterPro"/>
</dbReference>
<dbReference type="Pfam" id="PF00048">
    <property type="entry name" value="IL8"/>
    <property type="match status" value="1"/>
</dbReference>
<dbReference type="CDD" id="cd00273">
    <property type="entry name" value="Chemokine_CXC"/>
    <property type="match status" value="1"/>
</dbReference>
<dbReference type="SMART" id="SM00199">
    <property type="entry name" value="SCY"/>
    <property type="match status" value="1"/>
</dbReference>
<dbReference type="InterPro" id="IPR033899">
    <property type="entry name" value="CXC_Chemokine_domain"/>
</dbReference>
<evidence type="ECO:0000256" key="6">
    <source>
        <dbReference type="ARBA" id="ARBA00022729"/>
    </source>
</evidence>
<dbReference type="GO" id="GO:0008009">
    <property type="term" value="F:chemokine activity"/>
    <property type="evidence" value="ECO:0007669"/>
    <property type="project" value="InterPro"/>
</dbReference>
<keyword evidence="10" id="KW-1185">Reference proteome</keyword>
<dbReference type="GeneID" id="115462509"/>
<evidence type="ECO:0000256" key="1">
    <source>
        <dbReference type="ARBA" id="ARBA00004613"/>
    </source>
</evidence>
<evidence type="ECO:0000256" key="2">
    <source>
        <dbReference type="ARBA" id="ARBA00010665"/>
    </source>
</evidence>
<dbReference type="InterPro" id="IPR001811">
    <property type="entry name" value="Chemokine_IL8-like_dom"/>
</dbReference>
<protein>
    <submittedName>
        <fullName evidence="11">C-X-C motif chemokine 11-1-like</fullName>
    </submittedName>
</protein>
<dbReference type="PRINTS" id="PR00436">
    <property type="entry name" value="INTERLEUKIN8"/>
</dbReference>
<dbReference type="InterPro" id="IPR001089">
    <property type="entry name" value="Chemokine_CXC"/>
</dbReference>
<feature type="chain" id="PRO_5028313037" evidence="8">
    <location>
        <begin position="22"/>
        <end position="93"/>
    </location>
</feature>
<organism evidence="10 11">
    <name type="scientific">Microcaecilia unicolor</name>
    <dbReference type="NCBI Taxonomy" id="1415580"/>
    <lineage>
        <taxon>Eukaryota</taxon>
        <taxon>Metazoa</taxon>
        <taxon>Chordata</taxon>
        <taxon>Craniata</taxon>
        <taxon>Vertebrata</taxon>
        <taxon>Euteleostomi</taxon>
        <taxon>Amphibia</taxon>
        <taxon>Gymnophiona</taxon>
        <taxon>Siphonopidae</taxon>
        <taxon>Microcaecilia</taxon>
    </lineage>
</organism>
<reference evidence="11" key="1">
    <citation type="submission" date="2025-08" db="UniProtKB">
        <authorList>
            <consortium name="RefSeq"/>
        </authorList>
    </citation>
    <scope>IDENTIFICATION</scope>
</reference>
<evidence type="ECO:0000256" key="3">
    <source>
        <dbReference type="ARBA" id="ARBA00022500"/>
    </source>
</evidence>
<sequence length="93" mass="10630">MDLRCTVPLCLLLLFTIEIQGSPVAGRGRCLCKETGSNFVRRIYIEKLEVYPQSASCEHREVIVTIKQSGEKRCLNPNSEWVRRILTSFTKKA</sequence>
<dbReference type="RefSeq" id="XP_030048362.1">
    <property type="nucleotide sequence ID" value="XM_030192502.1"/>
</dbReference>
<dbReference type="PANTHER" id="PTHR12015:SF191">
    <property type="entry name" value="C-X-C MOTIF CHEMOKINE 11"/>
    <property type="match status" value="1"/>
</dbReference>
<comment type="similarity">
    <text evidence="2">Belongs to the intercrine alpha (chemokine CxC) family.</text>
</comment>
<name>A0A6P7WYP2_9AMPH</name>
<dbReference type="Proteomes" id="UP000515156">
    <property type="component" value="Chromosome 2"/>
</dbReference>
<dbReference type="Gene3D" id="2.40.50.40">
    <property type="match status" value="1"/>
</dbReference>
<evidence type="ECO:0000256" key="5">
    <source>
        <dbReference type="ARBA" id="ARBA00022525"/>
    </source>
</evidence>
<gene>
    <name evidence="11" type="primary">LOC115462509</name>
</gene>
<dbReference type="InParanoid" id="A0A6P7WYP2"/>
<dbReference type="InterPro" id="IPR039809">
    <property type="entry name" value="Chemokine_b/g/d"/>
</dbReference>
<proteinExistence type="inferred from homology"/>
<evidence type="ECO:0000313" key="11">
    <source>
        <dbReference type="RefSeq" id="XP_030048362.1"/>
    </source>
</evidence>
<dbReference type="PRINTS" id="PR00437">
    <property type="entry name" value="SMALLCYTKCXC"/>
</dbReference>
<dbReference type="SUPFAM" id="SSF54117">
    <property type="entry name" value="Interleukin 8-like chemokines"/>
    <property type="match status" value="1"/>
</dbReference>
<dbReference type="GO" id="GO:0006952">
    <property type="term" value="P:defense response"/>
    <property type="evidence" value="ECO:0007669"/>
    <property type="project" value="InterPro"/>
</dbReference>
<evidence type="ECO:0000256" key="7">
    <source>
        <dbReference type="ARBA" id="ARBA00023157"/>
    </source>
</evidence>
<dbReference type="GO" id="GO:0005615">
    <property type="term" value="C:extracellular space"/>
    <property type="evidence" value="ECO:0007669"/>
    <property type="project" value="UniProtKB-KW"/>
</dbReference>